<dbReference type="InterPro" id="IPR033121">
    <property type="entry name" value="PEPTIDASE_A1"/>
</dbReference>
<dbReference type="Gene3D" id="2.40.70.10">
    <property type="entry name" value="Acid Proteases"/>
    <property type="match status" value="2"/>
</dbReference>
<keyword evidence="7" id="KW-1185">Reference proteome</keyword>
<gene>
    <name evidence="6" type="ORF">GQ43DRAFT_439620</name>
</gene>
<name>A0A9P4MR36_9PLEO</name>
<dbReference type="SUPFAM" id="SSF50630">
    <property type="entry name" value="Acid proteases"/>
    <property type="match status" value="1"/>
</dbReference>
<feature type="domain" description="Peptidase A1" evidence="5">
    <location>
        <begin position="67"/>
        <end position="422"/>
    </location>
</feature>
<dbReference type="GO" id="GO:0000324">
    <property type="term" value="C:fungal-type vacuole"/>
    <property type="evidence" value="ECO:0007669"/>
    <property type="project" value="TreeGrafter"/>
</dbReference>
<feature type="chain" id="PRO_5040305596" evidence="4">
    <location>
        <begin position="33"/>
        <end position="710"/>
    </location>
</feature>
<dbReference type="InterPro" id="IPR034164">
    <property type="entry name" value="Pepsin-like_dom"/>
</dbReference>
<evidence type="ECO:0000256" key="2">
    <source>
        <dbReference type="SAM" id="MobiDB-lite"/>
    </source>
</evidence>
<evidence type="ECO:0000259" key="5">
    <source>
        <dbReference type="PROSITE" id="PS51767"/>
    </source>
</evidence>
<feature type="compositionally biased region" description="Basic and acidic residues" evidence="2">
    <location>
        <begin position="701"/>
        <end position="710"/>
    </location>
</feature>
<dbReference type="EMBL" id="ML993933">
    <property type="protein sequence ID" value="KAF2202524.1"/>
    <property type="molecule type" value="Genomic_DNA"/>
</dbReference>
<dbReference type="InterPro" id="IPR001461">
    <property type="entry name" value="Aspartic_peptidase_A1"/>
</dbReference>
<evidence type="ECO:0000313" key="6">
    <source>
        <dbReference type="EMBL" id="KAF2202524.1"/>
    </source>
</evidence>
<keyword evidence="3" id="KW-0472">Membrane</keyword>
<evidence type="ECO:0000256" key="4">
    <source>
        <dbReference type="SAM" id="SignalP"/>
    </source>
</evidence>
<keyword evidence="3" id="KW-0812">Transmembrane</keyword>
<organism evidence="6 7">
    <name type="scientific">Delitschia confertaspora ATCC 74209</name>
    <dbReference type="NCBI Taxonomy" id="1513339"/>
    <lineage>
        <taxon>Eukaryota</taxon>
        <taxon>Fungi</taxon>
        <taxon>Dikarya</taxon>
        <taxon>Ascomycota</taxon>
        <taxon>Pezizomycotina</taxon>
        <taxon>Dothideomycetes</taxon>
        <taxon>Pleosporomycetidae</taxon>
        <taxon>Pleosporales</taxon>
        <taxon>Delitschiaceae</taxon>
        <taxon>Delitschia</taxon>
    </lineage>
</organism>
<dbReference type="PROSITE" id="PS51767">
    <property type="entry name" value="PEPTIDASE_A1"/>
    <property type="match status" value="1"/>
</dbReference>
<sequence>MLRYQGDRYTHFAVCILFLATLLSQCLGLALALDLDLERRASQNATIAEPISLKPAQDWDGIDGQWSVFPLSVGEPAQWVRTIVSTASQQTWVVIDMACEKNQTDENNVTSLVRDDSCWNNRGHTFNPSASTTWHNRGFYLLWTEQVMGLDGNGKYGFDTVGIGYLGERGPTLKNTTVGALITPNFWLGHFGLNPKPTNFSAFEDPSPSYMTQLFQQNMIPSLSFGYTAGARYRFTSVLSSLTLGGYDTSRYIPNDLTFGFAPDNERDLVVPLVGIHANSATKSNVSLLTDPISVYIDSTLAELYLPTKLCKAFEDTFGLKYDNETELYLVNDMQHQQLLAENPNITFTLGQKYVTNSTIDIVLPYAAFDLRAKPPYRGLQNESYFFPIRRAANDAQFVFGRTFLQEAYLVVDWERQNFSVYQSSWVFGAQQNIVPIISPTLTRELEKADHRPKSTHIATGRIIGIAIGSGFAVALVCFGIGWWYLRKKHINKIKAEYAKRIATAKDAGTEKPPDPPLSPTEPEGGTNVFPKVELPADVAHRRGFDPDLKEEDPTSPIVSPMVEAENNQIFEMEGDIPVRQEADGRQMSEKEGMVFRERIYNGIDPTWLPAVRPMTEEPPRRLAPVSPSEVTMIRHAPPQPQNVSPITPHTPRDGASLEAGDTFFQPPSTRIPRDGRFLEADNTILSPISPLDGGSTGSDPSRRRFSYED</sequence>
<dbReference type="Pfam" id="PF00026">
    <property type="entry name" value="Asp"/>
    <property type="match status" value="1"/>
</dbReference>
<keyword evidence="3" id="KW-1133">Transmembrane helix</keyword>
<feature type="region of interest" description="Disordered" evidence="2">
    <location>
        <begin position="637"/>
        <end position="710"/>
    </location>
</feature>
<dbReference type="Proteomes" id="UP000799536">
    <property type="component" value="Unassembled WGS sequence"/>
</dbReference>
<dbReference type="GO" id="GO:0004190">
    <property type="term" value="F:aspartic-type endopeptidase activity"/>
    <property type="evidence" value="ECO:0007669"/>
    <property type="project" value="InterPro"/>
</dbReference>
<feature type="signal peptide" evidence="4">
    <location>
        <begin position="1"/>
        <end position="32"/>
    </location>
</feature>
<dbReference type="GO" id="GO:0006508">
    <property type="term" value="P:proteolysis"/>
    <property type="evidence" value="ECO:0007669"/>
    <property type="project" value="UniProtKB-KW"/>
</dbReference>
<evidence type="ECO:0000313" key="7">
    <source>
        <dbReference type="Proteomes" id="UP000799536"/>
    </source>
</evidence>
<dbReference type="PANTHER" id="PTHR47966:SF51">
    <property type="entry name" value="BETA-SITE APP-CLEAVING ENZYME, ISOFORM A-RELATED"/>
    <property type="match status" value="1"/>
</dbReference>
<keyword evidence="6" id="KW-0378">Hydrolase</keyword>
<accession>A0A9P4MR36</accession>
<feature type="transmembrane region" description="Helical" evidence="3">
    <location>
        <begin position="463"/>
        <end position="486"/>
    </location>
</feature>
<dbReference type="PANTHER" id="PTHR47966">
    <property type="entry name" value="BETA-SITE APP-CLEAVING ENZYME, ISOFORM A-RELATED"/>
    <property type="match status" value="1"/>
</dbReference>
<protein>
    <submittedName>
        <fullName evidence="6">Acid protease</fullName>
    </submittedName>
</protein>
<dbReference type="InterPro" id="IPR021109">
    <property type="entry name" value="Peptidase_aspartic_dom_sf"/>
</dbReference>
<dbReference type="AlphaFoldDB" id="A0A9P4MR36"/>
<comment type="similarity">
    <text evidence="1">Belongs to the peptidase A1 family.</text>
</comment>
<feature type="region of interest" description="Disordered" evidence="2">
    <location>
        <begin position="505"/>
        <end position="533"/>
    </location>
</feature>
<comment type="caution">
    <text evidence="6">The sequence shown here is derived from an EMBL/GenBank/DDBJ whole genome shotgun (WGS) entry which is preliminary data.</text>
</comment>
<proteinExistence type="inferred from homology"/>
<dbReference type="CDD" id="cd05471">
    <property type="entry name" value="pepsin_like"/>
    <property type="match status" value="1"/>
</dbReference>
<evidence type="ECO:0000256" key="3">
    <source>
        <dbReference type="SAM" id="Phobius"/>
    </source>
</evidence>
<dbReference type="OrthoDB" id="4074350at2759"/>
<reference evidence="6" key="1">
    <citation type="journal article" date="2020" name="Stud. Mycol.">
        <title>101 Dothideomycetes genomes: a test case for predicting lifestyles and emergence of pathogens.</title>
        <authorList>
            <person name="Haridas S."/>
            <person name="Albert R."/>
            <person name="Binder M."/>
            <person name="Bloem J."/>
            <person name="Labutti K."/>
            <person name="Salamov A."/>
            <person name="Andreopoulos B."/>
            <person name="Baker S."/>
            <person name="Barry K."/>
            <person name="Bills G."/>
            <person name="Bluhm B."/>
            <person name="Cannon C."/>
            <person name="Castanera R."/>
            <person name="Culley D."/>
            <person name="Daum C."/>
            <person name="Ezra D."/>
            <person name="Gonzalez J."/>
            <person name="Henrissat B."/>
            <person name="Kuo A."/>
            <person name="Liang C."/>
            <person name="Lipzen A."/>
            <person name="Lutzoni F."/>
            <person name="Magnuson J."/>
            <person name="Mondo S."/>
            <person name="Nolan M."/>
            <person name="Ohm R."/>
            <person name="Pangilinan J."/>
            <person name="Park H.-J."/>
            <person name="Ramirez L."/>
            <person name="Alfaro M."/>
            <person name="Sun H."/>
            <person name="Tritt A."/>
            <person name="Yoshinaga Y."/>
            <person name="Zwiers L.-H."/>
            <person name="Turgeon B."/>
            <person name="Goodwin S."/>
            <person name="Spatafora J."/>
            <person name="Crous P."/>
            <person name="Grigoriev I."/>
        </authorList>
    </citation>
    <scope>NUCLEOTIDE SEQUENCE</scope>
    <source>
        <strain evidence="6">ATCC 74209</strain>
    </source>
</reference>
<keyword evidence="4" id="KW-0732">Signal</keyword>
<evidence type="ECO:0000256" key="1">
    <source>
        <dbReference type="ARBA" id="ARBA00007447"/>
    </source>
</evidence>
<dbReference type="PRINTS" id="PR00792">
    <property type="entry name" value="PEPSIN"/>
</dbReference>
<keyword evidence="6" id="KW-0645">Protease</keyword>